<evidence type="ECO:0000256" key="3">
    <source>
        <dbReference type="ARBA" id="ARBA00022475"/>
    </source>
</evidence>
<keyword evidence="11" id="KW-0406">Ion transport</keyword>
<protein>
    <recommendedName>
        <fullName evidence="17">Ion transport domain-containing protein</fullName>
    </recommendedName>
</protein>
<dbReference type="GO" id="GO:0098703">
    <property type="term" value="P:calcium ion import across plasma membrane"/>
    <property type="evidence" value="ECO:0007669"/>
    <property type="project" value="TreeGrafter"/>
</dbReference>
<evidence type="ECO:0000256" key="7">
    <source>
        <dbReference type="ARBA" id="ARBA00022737"/>
    </source>
</evidence>
<evidence type="ECO:0000256" key="5">
    <source>
        <dbReference type="ARBA" id="ARBA00022673"/>
    </source>
</evidence>
<evidence type="ECO:0000256" key="10">
    <source>
        <dbReference type="ARBA" id="ARBA00022989"/>
    </source>
</evidence>
<feature type="region of interest" description="Disordered" evidence="16">
    <location>
        <begin position="198"/>
        <end position="492"/>
    </location>
</feature>
<evidence type="ECO:0000259" key="17">
    <source>
        <dbReference type="Pfam" id="PF00520"/>
    </source>
</evidence>
<evidence type="ECO:0000256" key="9">
    <source>
        <dbReference type="ARBA" id="ARBA00022882"/>
    </source>
</evidence>
<keyword evidence="4" id="KW-0109">Calcium transport</keyword>
<dbReference type="EMBL" id="JADDUC020000037">
    <property type="protein sequence ID" value="KAI1229665.1"/>
    <property type="molecule type" value="Genomic_DNA"/>
</dbReference>
<proteinExistence type="predicted"/>
<comment type="caution">
    <text evidence="18">The sequence shown here is derived from an EMBL/GenBank/DDBJ whole genome shotgun (WGS) entry which is preliminary data.</text>
</comment>
<dbReference type="Pfam" id="PF00520">
    <property type="entry name" value="Ion_trans"/>
    <property type="match status" value="1"/>
</dbReference>
<dbReference type="GO" id="GO:0045202">
    <property type="term" value="C:synapse"/>
    <property type="evidence" value="ECO:0007669"/>
    <property type="project" value="GOC"/>
</dbReference>
<dbReference type="InterPro" id="IPR027359">
    <property type="entry name" value="Volt_channel_dom_sf"/>
</dbReference>
<evidence type="ECO:0000256" key="8">
    <source>
        <dbReference type="ARBA" id="ARBA00022837"/>
    </source>
</evidence>
<evidence type="ECO:0000313" key="18">
    <source>
        <dbReference type="EMBL" id="KAG0113352.1"/>
    </source>
</evidence>
<keyword evidence="2" id="KW-0813">Transport</keyword>
<keyword evidence="6" id="KW-0812">Transmembrane</keyword>
<organism evidence="18">
    <name type="scientific">Lamprotornis superbus</name>
    <dbReference type="NCBI Taxonomy" id="245042"/>
    <lineage>
        <taxon>Eukaryota</taxon>
        <taxon>Metazoa</taxon>
        <taxon>Chordata</taxon>
        <taxon>Craniata</taxon>
        <taxon>Vertebrata</taxon>
        <taxon>Euteleostomi</taxon>
        <taxon>Archelosauria</taxon>
        <taxon>Archosauria</taxon>
        <taxon>Dinosauria</taxon>
        <taxon>Saurischia</taxon>
        <taxon>Theropoda</taxon>
        <taxon>Coelurosauria</taxon>
        <taxon>Aves</taxon>
        <taxon>Neognathae</taxon>
        <taxon>Neoaves</taxon>
        <taxon>Telluraves</taxon>
        <taxon>Australaves</taxon>
        <taxon>Passeriformes</taxon>
        <taxon>Sturnidae</taxon>
        <taxon>Lamprotornis</taxon>
    </lineage>
</organism>
<keyword evidence="20" id="KW-1185">Reference proteome</keyword>
<dbReference type="AlphaFoldDB" id="A0A835NDG3"/>
<evidence type="ECO:0000256" key="13">
    <source>
        <dbReference type="ARBA" id="ARBA00023157"/>
    </source>
</evidence>
<dbReference type="GO" id="GO:0008331">
    <property type="term" value="F:high voltage-gated calcium channel activity"/>
    <property type="evidence" value="ECO:0007669"/>
    <property type="project" value="TreeGrafter"/>
</dbReference>
<comment type="catalytic activity">
    <reaction evidence="15">
        <text>Ca(2+)(in) = Ca(2+)(out)</text>
        <dbReference type="Rhea" id="RHEA:29671"/>
        <dbReference type="ChEBI" id="CHEBI:29108"/>
    </reaction>
</comment>
<feature type="compositionally biased region" description="Pro residues" evidence="16">
    <location>
        <begin position="208"/>
        <end position="240"/>
    </location>
</feature>
<dbReference type="GO" id="GO:0005891">
    <property type="term" value="C:voltage-gated calcium channel complex"/>
    <property type="evidence" value="ECO:0007669"/>
    <property type="project" value="TreeGrafter"/>
</dbReference>
<dbReference type="OrthoDB" id="431720at2759"/>
<keyword evidence="13" id="KW-1015">Disulfide bond</keyword>
<keyword evidence="7" id="KW-0677">Repeat</keyword>
<dbReference type="GO" id="GO:0007268">
    <property type="term" value="P:chemical synaptic transmission"/>
    <property type="evidence" value="ECO:0007669"/>
    <property type="project" value="TreeGrafter"/>
</dbReference>
<sequence length="492" mass="56527">MILKSAKLENATFFHKRERRMRFHIRRMVKTQAFYWTVLSLVALNTLCVAIVHYDQPDWLSDFLCESAPPRDPPNLPSSPQISLCVVIGHHKHPCQIFDSLWDYAEFIFLGLFMSEMFIKMYGLGTRPYFHSSFNCFDCADEQEEEEAANQKLALQKAKEVAEVSPLSAANMSRIRPGSIPASSSAPSQLHLRIDLGSIPEPSLTPSQPHPGSIPSPPSPPSRILPGLHPIPVPSAPRPLPTQSRPRDRRKEQQKNQKSSKSVWEQRTSELRKQNLLASREALYSELDPEERWKVPYARHLRPDMKTHLDRPLVVDPQENRNNNTNKTRPGEPPPDPRFGPLRSEELRRQQPRYPEHGVGPRPADPTGPPGSRRPRSSSREPEREPSQERGYAEGERPKGRHRSRDGRAGSPAGEREHRRHRGHRRGPEEGEEGTRPERRQRHREGGRPPRGEGDPEHGDGERRRRHRHGAPPGYDGEGRREDKERRHRRRR</sequence>
<dbReference type="InterPro" id="IPR005821">
    <property type="entry name" value="Ion_trans_dom"/>
</dbReference>
<dbReference type="Proteomes" id="UP000618051">
    <property type="component" value="Unassembled WGS sequence"/>
</dbReference>
<reference evidence="19" key="3">
    <citation type="submission" date="2022-01" db="EMBL/GenBank/DDBJ databases">
        <authorList>
            <person name="Rubenstein D.R."/>
        </authorList>
    </citation>
    <scope>NUCLEOTIDE SEQUENCE</scope>
    <source>
        <strain evidence="19">SS15</strain>
        <tissue evidence="19">Liver</tissue>
    </source>
</reference>
<feature type="compositionally biased region" description="Basic and acidic residues" evidence="16">
    <location>
        <begin position="245"/>
        <end position="255"/>
    </location>
</feature>
<keyword evidence="8" id="KW-0106">Calcium</keyword>
<comment type="subcellular location">
    <subcellularLocation>
        <location evidence="1">Cell membrane</location>
        <topology evidence="1">Multi-pass membrane protein</topology>
    </subcellularLocation>
</comment>
<keyword evidence="10" id="KW-1133">Transmembrane helix</keyword>
<name>A0A835NDG3_9PASS</name>
<evidence type="ECO:0000256" key="14">
    <source>
        <dbReference type="ARBA" id="ARBA00023303"/>
    </source>
</evidence>
<keyword evidence="14" id="KW-0407">Ion channel</keyword>
<keyword evidence="12" id="KW-0472">Membrane</keyword>
<dbReference type="PANTHER" id="PTHR45628:SF3">
    <property type="entry name" value="VOLTAGE-DEPENDENT P_Q-TYPE CALCIUM CHANNEL SUBUNIT ALPHA-1A"/>
    <property type="match status" value="1"/>
</dbReference>
<keyword evidence="9" id="KW-0851">Voltage-gated channel</keyword>
<gene>
    <name evidence="19" type="ORF">IHE44_0010997</name>
    <name evidence="18" type="ORF">IHE44_010722</name>
</gene>
<evidence type="ECO:0000256" key="11">
    <source>
        <dbReference type="ARBA" id="ARBA00023065"/>
    </source>
</evidence>
<evidence type="ECO:0000256" key="4">
    <source>
        <dbReference type="ARBA" id="ARBA00022568"/>
    </source>
</evidence>
<evidence type="ECO:0000256" key="6">
    <source>
        <dbReference type="ARBA" id="ARBA00022692"/>
    </source>
</evidence>
<keyword evidence="3" id="KW-1003">Cell membrane</keyword>
<evidence type="ECO:0000313" key="20">
    <source>
        <dbReference type="Proteomes" id="UP000618051"/>
    </source>
</evidence>
<keyword evidence="5" id="KW-0107">Calcium channel</keyword>
<evidence type="ECO:0000256" key="2">
    <source>
        <dbReference type="ARBA" id="ARBA00022448"/>
    </source>
</evidence>
<reference evidence="19 20" key="2">
    <citation type="journal article" date="2021" name="J. Hered.">
        <title>Feather Gene Expression Elucidates the Developmental Basis of Plumage Iridescence in African Starlings.</title>
        <authorList>
            <person name="Rubenstein D.R."/>
            <person name="Corvelo A."/>
            <person name="MacManes M.D."/>
            <person name="Maia R."/>
            <person name="Narzisi G."/>
            <person name="Rousaki A."/>
            <person name="Vandenabeele P."/>
            <person name="Shawkey M.D."/>
            <person name="Solomon J."/>
        </authorList>
    </citation>
    <scope>NUCLEOTIDE SEQUENCE [LARGE SCALE GENOMIC DNA]</scope>
    <source>
        <strain evidence="19">SS15</strain>
    </source>
</reference>
<dbReference type="InterPro" id="IPR050599">
    <property type="entry name" value="VDCC_alpha-1_subunit"/>
</dbReference>
<accession>A0A835NDG3</accession>
<dbReference type="GO" id="GO:0043025">
    <property type="term" value="C:neuronal cell body"/>
    <property type="evidence" value="ECO:0007669"/>
    <property type="project" value="TreeGrafter"/>
</dbReference>
<evidence type="ECO:0000256" key="12">
    <source>
        <dbReference type="ARBA" id="ARBA00023136"/>
    </source>
</evidence>
<feature type="compositionally biased region" description="Basic and acidic residues" evidence="16">
    <location>
        <begin position="426"/>
        <end position="463"/>
    </location>
</feature>
<reference evidence="18" key="1">
    <citation type="submission" date="2020-10" db="EMBL/GenBank/DDBJ databases">
        <title>Feather gene expression reveals the developmental basis of iridescence in African starlings.</title>
        <authorList>
            <person name="Rubenstein D.R."/>
        </authorList>
    </citation>
    <scope>NUCLEOTIDE SEQUENCE</scope>
    <source>
        <strain evidence="18">SS15</strain>
        <tissue evidence="18">Liver</tissue>
    </source>
</reference>
<evidence type="ECO:0000256" key="1">
    <source>
        <dbReference type="ARBA" id="ARBA00004651"/>
    </source>
</evidence>
<evidence type="ECO:0000256" key="16">
    <source>
        <dbReference type="SAM" id="MobiDB-lite"/>
    </source>
</evidence>
<evidence type="ECO:0000313" key="19">
    <source>
        <dbReference type="EMBL" id="KAI1229665.1"/>
    </source>
</evidence>
<dbReference type="EMBL" id="JADDUC010000459">
    <property type="protein sequence ID" value="KAG0113352.1"/>
    <property type="molecule type" value="Genomic_DNA"/>
</dbReference>
<feature type="compositionally biased region" description="Basic and acidic residues" evidence="16">
    <location>
        <begin position="301"/>
        <end position="313"/>
    </location>
</feature>
<dbReference type="PANTHER" id="PTHR45628">
    <property type="entry name" value="VOLTAGE-DEPENDENT CALCIUM CHANNEL TYPE A SUBUNIT ALPHA-1"/>
    <property type="match status" value="1"/>
</dbReference>
<dbReference type="Gene3D" id="1.20.120.350">
    <property type="entry name" value="Voltage-gated potassium channels. Chain C"/>
    <property type="match status" value="1"/>
</dbReference>
<feature type="compositionally biased region" description="Basic and acidic residues" evidence="16">
    <location>
        <begin position="378"/>
        <end position="398"/>
    </location>
</feature>
<evidence type="ECO:0000256" key="15">
    <source>
        <dbReference type="ARBA" id="ARBA00036634"/>
    </source>
</evidence>
<feature type="domain" description="Ion transport" evidence="17">
    <location>
        <begin position="32"/>
        <end position="139"/>
    </location>
</feature>